<evidence type="ECO:0000256" key="3">
    <source>
        <dbReference type="ARBA" id="ARBA00022664"/>
    </source>
</evidence>
<dbReference type="Proteomes" id="UP001210925">
    <property type="component" value="Unassembled WGS sequence"/>
</dbReference>
<dbReference type="GO" id="GO:0005847">
    <property type="term" value="C:mRNA cleavage and polyadenylation specificity factor complex"/>
    <property type="evidence" value="ECO:0007669"/>
    <property type="project" value="TreeGrafter"/>
</dbReference>
<protein>
    <recommendedName>
        <fullName evidence="7">Polyadenylation factor subunit 2</fullName>
    </recommendedName>
</protein>
<dbReference type="InterPro" id="IPR045245">
    <property type="entry name" value="Pfs2-like"/>
</dbReference>
<evidence type="ECO:0000313" key="11">
    <source>
        <dbReference type="Proteomes" id="UP001210925"/>
    </source>
</evidence>
<evidence type="ECO:0000256" key="6">
    <source>
        <dbReference type="ARBA" id="ARBA00025498"/>
    </source>
</evidence>
<dbReference type="EMBL" id="JADGKB010000154">
    <property type="protein sequence ID" value="KAJ3252100.1"/>
    <property type="molecule type" value="Genomic_DNA"/>
</dbReference>
<evidence type="ECO:0000256" key="9">
    <source>
        <dbReference type="SAM" id="MobiDB-lite"/>
    </source>
</evidence>
<sequence>MDKGKTVGGFNPQHLSESRKRVRKAIQRRTIDYNSNIMRHLQLRQVNKYGDYIASQPESSFVVNYLPPIAYETNPISSVTTKYLLIKKWTPEGRRLITAASSGEFTLWNGLTFNFETILQAHDSAIRSMKWSHNDTWMLSGDDSGIIKYWQSNMNNLKIVNAHKETVRDLSFSPNDSKFASCSDDGTIKIWSFNDAEEERVLTGHGWDVKCLAWHPFKGILASGSKDNLAKIWDPKTGKALATLHGHKNTIMQCEWNKNGNWLLTCCRDQLVRLYDIRTMKEVQIFRGHKREVQSIAWHPIHSNLFSSGGWEGGLLFWLVGQHDPVMAIEQAHESSIFSLDWHPLGHLLASGSNDHTTKFWTRNRPGDLMNDKINLTKEEADSLGLMVDNSAHNDEKEEEQQGLPGLPGLDSNRIPRYSKKEKEEPSGWNSLPGHRTNQSNYNHNGYQNQFQNQNHKYGFNQR</sequence>
<feature type="repeat" description="WD" evidence="8">
    <location>
        <begin position="286"/>
        <end position="318"/>
    </location>
</feature>
<dbReference type="AlphaFoldDB" id="A0AAD5Y0D3"/>
<feature type="region of interest" description="Disordered" evidence="9">
    <location>
        <begin position="394"/>
        <end position="463"/>
    </location>
</feature>
<feature type="repeat" description="WD" evidence="8">
    <location>
        <begin position="244"/>
        <end position="285"/>
    </location>
</feature>
<feature type="repeat" description="WD" evidence="8">
    <location>
        <begin position="330"/>
        <end position="361"/>
    </location>
</feature>
<dbReference type="FunFam" id="2.130.10.10:FF:000069">
    <property type="entry name" value="WD repeat domain 33"/>
    <property type="match status" value="1"/>
</dbReference>
<evidence type="ECO:0000256" key="5">
    <source>
        <dbReference type="ARBA" id="ARBA00023242"/>
    </source>
</evidence>
<dbReference type="Gene3D" id="2.130.10.10">
    <property type="entry name" value="YVTN repeat-like/Quinoprotein amine dehydrogenase"/>
    <property type="match status" value="3"/>
</dbReference>
<dbReference type="SUPFAM" id="SSF50978">
    <property type="entry name" value="WD40 repeat-like"/>
    <property type="match status" value="1"/>
</dbReference>
<keyword evidence="4" id="KW-0677">Repeat</keyword>
<keyword evidence="3" id="KW-0507">mRNA processing</keyword>
<reference evidence="10" key="1">
    <citation type="submission" date="2020-05" db="EMBL/GenBank/DDBJ databases">
        <title>Phylogenomic resolution of chytrid fungi.</title>
        <authorList>
            <person name="Stajich J.E."/>
            <person name="Amses K."/>
            <person name="Simmons R."/>
            <person name="Seto K."/>
            <person name="Myers J."/>
            <person name="Bonds A."/>
            <person name="Quandt C.A."/>
            <person name="Barry K."/>
            <person name="Liu P."/>
            <person name="Grigoriev I."/>
            <person name="Longcore J.E."/>
            <person name="James T.Y."/>
        </authorList>
    </citation>
    <scope>NUCLEOTIDE SEQUENCE</scope>
    <source>
        <strain evidence="10">PLAUS21</strain>
    </source>
</reference>
<comment type="caution">
    <text evidence="10">The sequence shown here is derived from an EMBL/GenBank/DDBJ whole genome shotgun (WGS) entry which is preliminary data.</text>
</comment>
<dbReference type="SMART" id="SM00320">
    <property type="entry name" value="WD40"/>
    <property type="match status" value="7"/>
</dbReference>
<evidence type="ECO:0000256" key="8">
    <source>
        <dbReference type="PROSITE-ProRule" id="PRU00221"/>
    </source>
</evidence>
<dbReference type="PANTHER" id="PTHR22836:SF0">
    <property type="entry name" value="PRE-MRNA 3' END PROCESSING PROTEIN WDR33"/>
    <property type="match status" value="1"/>
</dbReference>
<comment type="function">
    <text evidence="6">Required for 3'-end cleavage and polyadenylation of pre-mRNAs. Also involved in chromosome segregation where it has a role in chromosome attachment to the mitotic spindle.</text>
</comment>
<gene>
    <name evidence="10" type="ORF">HK103_001832</name>
</gene>
<evidence type="ECO:0000256" key="7">
    <source>
        <dbReference type="ARBA" id="ARBA00026154"/>
    </source>
</evidence>
<dbReference type="PRINTS" id="PR00320">
    <property type="entry name" value="GPROTEINBRPT"/>
</dbReference>
<keyword evidence="11" id="KW-1185">Reference proteome</keyword>
<organism evidence="10 11">
    <name type="scientific">Boothiomyces macroporosus</name>
    <dbReference type="NCBI Taxonomy" id="261099"/>
    <lineage>
        <taxon>Eukaryota</taxon>
        <taxon>Fungi</taxon>
        <taxon>Fungi incertae sedis</taxon>
        <taxon>Chytridiomycota</taxon>
        <taxon>Chytridiomycota incertae sedis</taxon>
        <taxon>Chytridiomycetes</taxon>
        <taxon>Rhizophydiales</taxon>
        <taxon>Terramycetaceae</taxon>
        <taxon>Boothiomyces</taxon>
    </lineage>
</organism>
<dbReference type="GO" id="GO:0031124">
    <property type="term" value="P:mRNA 3'-end processing"/>
    <property type="evidence" value="ECO:0007669"/>
    <property type="project" value="InterPro"/>
</dbReference>
<feature type="compositionally biased region" description="Polar residues" evidence="9">
    <location>
        <begin position="436"/>
        <end position="463"/>
    </location>
</feature>
<keyword evidence="5" id="KW-0539">Nucleus</keyword>
<feature type="repeat" description="WD" evidence="8">
    <location>
        <begin position="160"/>
        <end position="201"/>
    </location>
</feature>
<dbReference type="InterPro" id="IPR015943">
    <property type="entry name" value="WD40/YVTN_repeat-like_dom_sf"/>
</dbReference>
<evidence type="ECO:0000256" key="1">
    <source>
        <dbReference type="ARBA" id="ARBA00004123"/>
    </source>
</evidence>
<feature type="repeat" description="WD" evidence="8">
    <location>
        <begin position="119"/>
        <end position="151"/>
    </location>
</feature>
<dbReference type="InterPro" id="IPR036322">
    <property type="entry name" value="WD40_repeat_dom_sf"/>
</dbReference>
<evidence type="ECO:0000256" key="2">
    <source>
        <dbReference type="ARBA" id="ARBA00022574"/>
    </source>
</evidence>
<accession>A0AAD5Y0D3</accession>
<dbReference type="PROSITE" id="PS50082">
    <property type="entry name" value="WD_REPEATS_2"/>
    <property type="match status" value="6"/>
</dbReference>
<comment type="subcellular location">
    <subcellularLocation>
        <location evidence="1">Nucleus</location>
    </subcellularLocation>
</comment>
<dbReference type="PROSITE" id="PS50294">
    <property type="entry name" value="WD_REPEATS_REGION"/>
    <property type="match status" value="5"/>
</dbReference>
<name>A0AAD5Y0D3_9FUNG</name>
<dbReference type="FunFam" id="2.130.10.10:FF:000085">
    <property type="entry name" value="WD repeat domain 33"/>
    <property type="match status" value="1"/>
</dbReference>
<dbReference type="InterPro" id="IPR020472">
    <property type="entry name" value="WD40_PAC1"/>
</dbReference>
<dbReference type="CDD" id="cd00200">
    <property type="entry name" value="WD40"/>
    <property type="match status" value="1"/>
</dbReference>
<evidence type="ECO:0000313" key="10">
    <source>
        <dbReference type="EMBL" id="KAJ3252100.1"/>
    </source>
</evidence>
<evidence type="ECO:0000256" key="4">
    <source>
        <dbReference type="ARBA" id="ARBA00022737"/>
    </source>
</evidence>
<dbReference type="Pfam" id="PF00400">
    <property type="entry name" value="WD40"/>
    <property type="match status" value="6"/>
</dbReference>
<dbReference type="PANTHER" id="PTHR22836">
    <property type="entry name" value="WD40 REPEAT PROTEIN"/>
    <property type="match status" value="1"/>
</dbReference>
<dbReference type="InterPro" id="IPR001680">
    <property type="entry name" value="WD40_rpt"/>
</dbReference>
<keyword evidence="2 8" id="KW-0853">WD repeat</keyword>
<proteinExistence type="predicted"/>
<feature type="repeat" description="WD" evidence="8">
    <location>
        <begin position="202"/>
        <end position="243"/>
    </location>
</feature>